<evidence type="ECO:0000313" key="3">
    <source>
        <dbReference type="Proteomes" id="UP000264006"/>
    </source>
</evidence>
<dbReference type="SMART" id="SM00960">
    <property type="entry name" value="Robl_LC7"/>
    <property type="match status" value="1"/>
</dbReference>
<dbReference type="Gene3D" id="3.30.450.30">
    <property type="entry name" value="Dynein light chain 2a, cytoplasmic"/>
    <property type="match status" value="1"/>
</dbReference>
<dbReference type="AlphaFoldDB" id="A0A346XTL4"/>
<dbReference type="RefSeq" id="WP_114590354.1">
    <property type="nucleotide sequence ID" value="NZ_CAXIBR010000241.1"/>
</dbReference>
<name>A0A346XTL4_9ACTN</name>
<keyword evidence="3" id="KW-1185">Reference proteome</keyword>
<accession>A0A346XTL4</accession>
<reference evidence="2 3" key="1">
    <citation type="submission" date="2018-09" db="EMBL/GenBank/DDBJ databases">
        <title>Complete genome sequence of Euzebya sp. DY32-46 isolated from seawater of Pacific Ocean.</title>
        <authorList>
            <person name="Xu L."/>
            <person name="Wu Y.-H."/>
            <person name="Xu X.-W."/>
        </authorList>
    </citation>
    <scope>NUCLEOTIDE SEQUENCE [LARGE SCALE GENOMIC DNA]</scope>
    <source>
        <strain evidence="2 3">DY32-46</strain>
    </source>
</reference>
<dbReference type="InterPro" id="IPR004942">
    <property type="entry name" value="Roadblock/LAMTOR2_dom"/>
</dbReference>
<dbReference type="SUPFAM" id="SSF103196">
    <property type="entry name" value="Roadblock/LC7 domain"/>
    <property type="match status" value="1"/>
</dbReference>
<dbReference type="InterPro" id="IPR053141">
    <property type="entry name" value="Mycobact_SerProt_Inhib_Rv3364c"/>
</dbReference>
<dbReference type="PANTHER" id="PTHR36222:SF1">
    <property type="entry name" value="SERINE PROTEASE INHIBITOR RV3364C"/>
    <property type="match status" value="1"/>
</dbReference>
<dbReference type="EMBL" id="CP031165">
    <property type="protein sequence ID" value="AXV05561.1"/>
    <property type="molecule type" value="Genomic_DNA"/>
</dbReference>
<gene>
    <name evidence="2" type="ORF">DVS28_a0860</name>
</gene>
<dbReference type="Pfam" id="PF03259">
    <property type="entry name" value="Robl_LC7"/>
    <property type="match status" value="1"/>
</dbReference>
<dbReference type="KEGG" id="euz:DVS28_a0860"/>
<dbReference type="OrthoDB" id="5187023at2"/>
<dbReference type="Proteomes" id="UP000264006">
    <property type="component" value="Chromosome"/>
</dbReference>
<evidence type="ECO:0000313" key="2">
    <source>
        <dbReference type="EMBL" id="AXV05561.1"/>
    </source>
</evidence>
<organism evidence="2 3">
    <name type="scientific">Euzebya pacifica</name>
    <dbReference type="NCBI Taxonomy" id="1608957"/>
    <lineage>
        <taxon>Bacteria</taxon>
        <taxon>Bacillati</taxon>
        <taxon>Actinomycetota</taxon>
        <taxon>Nitriliruptoria</taxon>
        <taxon>Euzebyales</taxon>
    </lineage>
</organism>
<sequence length="136" mass="14054">MNAGTDLNWLLSGFSSRTPGVIESVVVSIDGLLIAASEGLDRATADRVAAVASSLASITRGASRVFDAGTLKQVMVAYDNGYIVLTSLRDGAVLAVLATAGSDIGLIGHEMRTLGDQVGTALSPQLIEDLRAQLPR</sequence>
<evidence type="ECO:0000259" key="1">
    <source>
        <dbReference type="SMART" id="SM00960"/>
    </source>
</evidence>
<feature type="domain" description="Roadblock/LAMTOR2" evidence="1">
    <location>
        <begin position="8"/>
        <end position="98"/>
    </location>
</feature>
<dbReference type="PANTHER" id="PTHR36222">
    <property type="entry name" value="SERINE PROTEASE INHIBITOR RV3364C"/>
    <property type="match status" value="1"/>
</dbReference>
<proteinExistence type="predicted"/>
<protein>
    <recommendedName>
        <fullName evidence="1">Roadblock/LAMTOR2 domain-containing protein</fullName>
    </recommendedName>
</protein>